<dbReference type="GO" id="GO:0003735">
    <property type="term" value="F:structural constituent of ribosome"/>
    <property type="evidence" value="ECO:0007669"/>
    <property type="project" value="InterPro"/>
</dbReference>
<dbReference type="Pfam" id="PF00276">
    <property type="entry name" value="Ribosomal_L23"/>
    <property type="match status" value="1"/>
</dbReference>
<evidence type="ECO:0000256" key="1">
    <source>
        <dbReference type="ARBA" id="ARBA00006700"/>
    </source>
</evidence>
<name>A0A4R8M2R2_9BACT</name>
<dbReference type="Gene3D" id="3.30.70.330">
    <property type="match status" value="1"/>
</dbReference>
<dbReference type="PANTHER" id="PTHR11620">
    <property type="entry name" value="60S RIBOSOMAL PROTEIN L23A"/>
    <property type="match status" value="1"/>
</dbReference>
<accession>A0A4R8M2R2</accession>
<protein>
    <recommendedName>
        <fullName evidence="6">Large ribosomal subunit protein uL23</fullName>
    </recommendedName>
</protein>
<keyword evidence="2 6" id="KW-0699">rRNA-binding</keyword>
<gene>
    <name evidence="6" type="primary">rplW</name>
    <name evidence="7" type="ORF">C8D99_11495</name>
</gene>
<dbReference type="RefSeq" id="WP_133958120.1">
    <property type="nucleotide sequence ID" value="NZ_SORI01000014.1"/>
</dbReference>
<dbReference type="SUPFAM" id="SSF54189">
    <property type="entry name" value="Ribosomal proteins S24e, L23 and L15e"/>
    <property type="match status" value="1"/>
</dbReference>
<keyword evidence="3 6" id="KW-0694">RNA-binding</keyword>
<comment type="function">
    <text evidence="6">One of the early assembly proteins it binds 23S rRNA. One of the proteins that surrounds the polypeptide exit tunnel on the outside of the ribosome. Forms the main docking site for trigger factor binding to the ribosome.</text>
</comment>
<evidence type="ECO:0000256" key="5">
    <source>
        <dbReference type="ARBA" id="ARBA00023274"/>
    </source>
</evidence>
<dbReference type="FunFam" id="3.30.70.330:FF:000001">
    <property type="entry name" value="50S ribosomal protein L23"/>
    <property type="match status" value="1"/>
</dbReference>
<organism evidence="7 8">
    <name type="scientific">Aminivibrio pyruvatiphilus</name>
    <dbReference type="NCBI Taxonomy" id="1005740"/>
    <lineage>
        <taxon>Bacteria</taxon>
        <taxon>Thermotogati</taxon>
        <taxon>Synergistota</taxon>
        <taxon>Synergistia</taxon>
        <taxon>Synergistales</taxon>
        <taxon>Aminobacteriaceae</taxon>
        <taxon>Aminivibrio</taxon>
    </lineage>
</organism>
<keyword evidence="8" id="KW-1185">Reference proteome</keyword>
<dbReference type="GO" id="GO:0006412">
    <property type="term" value="P:translation"/>
    <property type="evidence" value="ECO:0007669"/>
    <property type="project" value="UniProtKB-UniRule"/>
</dbReference>
<reference evidence="7 8" key="1">
    <citation type="submission" date="2019-03" db="EMBL/GenBank/DDBJ databases">
        <title>Genomic Encyclopedia of Type Strains, Phase IV (KMG-IV): sequencing the most valuable type-strain genomes for metagenomic binning, comparative biology and taxonomic classification.</title>
        <authorList>
            <person name="Goeker M."/>
        </authorList>
    </citation>
    <scope>NUCLEOTIDE SEQUENCE [LARGE SCALE GENOMIC DNA]</scope>
    <source>
        <strain evidence="7 8">DSM 25964</strain>
    </source>
</reference>
<evidence type="ECO:0000313" key="7">
    <source>
        <dbReference type="EMBL" id="TDY58403.1"/>
    </source>
</evidence>
<dbReference type="HAMAP" id="MF_01369_B">
    <property type="entry name" value="Ribosomal_uL23_B"/>
    <property type="match status" value="1"/>
</dbReference>
<dbReference type="NCBIfam" id="NF004366">
    <property type="entry name" value="PRK05738.3-2"/>
    <property type="match status" value="1"/>
</dbReference>
<comment type="subunit">
    <text evidence="6">Part of the 50S ribosomal subunit. Contacts protein L29, and trigger factor when it is bound to the ribosome.</text>
</comment>
<evidence type="ECO:0000313" key="8">
    <source>
        <dbReference type="Proteomes" id="UP000295066"/>
    </source>
</evidence>
<evidence type="ECO:0000256" key="6">
    <source>
        <dbReference type="HAMAP-Rule" id="MF_01369"/>
    </source>
</evidence>
<comment type="caution">
    <text evidence="7">The sequence shown here is derived from an EMBL/GenBank/DDBJ whole genome shotgun (WGS) entry which is preliminary data.</text>
</comment>
<dbReference type="Proteomes" id="UP000295066">
    <property type="component" value="Unassembled WGS sequence"/>
</dbReference>
<evidence type="ECO:0000256" key="2">
    <source>
        <dbReference type="ARBA" id="ARBA00022730"/>
    </source>
</evidence>
<dbReference type="InterPro" id="IPR012678">
    <property type="entry name" value="Ribosomal_uL23/eL15/eS24_sf"/>
</dbReference>
<dbReference type="GO" id="GO:0005840">
    <property type="term" value="C:ribosome"/>
    <property type="evidence" value="ECO:0007669"/>
    <property type="project" value="UniProtKB-KW"/>
</dbReference>
<dbReference type="GO" id="GO:1990904">
    <property type="term" value="C:ribonucleoprotein complex"/>
    <property type="evidence" value="ECO:0007669"/>
    <property type="project" value="UniProtKB-KW"/>
</dbReference>
<dbReference type="InterPro" id="IPR012677">
    <property type="entry name" value="Nucleotide-bd_a/b_plait_sf"/>
</dbReference>
<keyword evidence="4 6" id="KW-0689">Ribosomal protein</keyword>
<evidence type="ECO:0000256" key="3">
    <source>
        <dbReference type="ARBA" id="ARBA00022884"/>
    </source>
</evidence>
<dbReference type="InterPro" id="IPR013025">
    <property type="entry name" value="Ribosomal_uL23-like"/>
</dbReference>
<dbReference type="OrthoDB" id="9793353at2"/>
<dbReference type="AlphaFoldDB" id="A0A4R8M2R2"/>
<proteinExistence type="inferred from homology"/>
<dbReference type="NCBIfam" id="NF004363">
    <property type="entry name" value="PRK05738.2-4"/>
    <property type="match status" value="1"/>
</dbReference>
<dbReference type="GO" id="GO:0019843">
    <property type="term" value="F:rRNA binding"/>
    <property type="evidence" value="ECO:0007669"/>
    <property type="project" value="UniProtKB-UniRule"/>
</dbReference>
<keyword evidence="5 6" id="KW-0687">Ribonucleoprotein</keyword>
<comment type="similarity">
    <text evidence="1 6">Belongs to the universal ribosomal protein uL23 family.</text>
</comment>
<dbReference type="EMBL" id="SORI01000014">
    <property type="protein sequence ID" value="TDY58403.1"/>
    <property type="molecule type" value="Genomic_DNA"/>
</dbReference>
<evidence type="ECO:0000256" key="4">
    <source>
        <dbReference type="ARBA" id="ARBA00022980"/>
    </source>
</evidence>
<sequence length="98" mass="11222">MNLIAHDIIIRPVITEKSSRLMEMNKYTFEVHPSANKIQIRKAIEEIFKVKVQNVNVLSVHAKPKRMGAFQGKTRSWKKAIVSLAQGERIEFFEGASI</sequence>